<dbReference type="EMBL" id="FO681348">
    <property type="protein sequence ID" value="CCV65167.1"/>
    <property type="molecule type" value="Genomic_DNA"/>
</dbReference>
<dbReference type="KEGG" id="abra:BN85301460"/>
<dbReference type="AlphaFoldDB" id="U4KM54"/>
<gene>
    <name evidence="2" type="ORF">BN85301460</name>
</gene>
<dbReference type="STRING" id="61635.BN85301460"/>
<evidence type="ECO:0000256" key="1">
    <source>
        <dbReference type="SAM" id="Phobius"/>
    </source>
</evidence>
<proteinExistence type="predicted"/>
<dbReference type="HOGENOM" id="CLU_1357987_0_0_14"/>
<sequence>MKKRLIWPYIVGLSLLIIVGIYYLTRETSIYETDIKNQTKYFNTLEMTTFYFSEDTFDQTNQSIRRKERFSFDRTIPFRAGLNVYIIDLEERQLTQEDFNKLYDLLNSNVKASIYLVGATDFSFLKPYFSLGTDKEGNEVYTNTEKYMHHFYNHSGVIEMSSTDYSNREKEQIFGDTYYLSYLVFFNIEKDLRSYYRFVGA</sequence>
<keyword evidence="1" id="KW-1133">Transmembrane helix</keyword>
<evidence type="ECO:0000313" key="2">
    <source>
        <dbReference type="EMBL" id="CCV65167.1"/>
    </source>
</evidence>
<evidence type="ECO:0000313" key="3">
    <source>
        <dbReference type="Proteomes" id="UP000032737"/>
    </source>
</evidence>
<name>U4KM54_9MOLU</name>
<dbReference type="RefSeq" id="WP_030004035.1">
    <property type="nucleotide sequence ID" value="NC_022549.1"/>
</dbReference>
<protein>
    <submittedName>
        <fullName evidence="2">Uncharacterized protein</fullName>
    </submittedName>
</protein>
<organism evidence="2 3">
    <name type="scientific">Acholeplasma brassicae</name>
    <dbReference type="NCBI Taxonomy" id="61635"/>
    <lineage>
        <taxon>Bacteria</taxon>
        <taxon>Bacillati</taxon>
        <taxon>Mycoplasmatota</taxon>
        <taxon>Mollicutes</taxon>
        <taxon>Acholeplasmatales</taxon>
        <taxon>Acholeplasmataceae</taxon>
        <taxon>Acholeplasma</taxon>
    </lineage>
</organism>
<keyword evidence="1" id="KW-0472">Membrane</keyword>
<dbReference type="Proteomes" id="UP000032737">
    <property type="component" value="Chromosome"/>
</dbReference>
<keyword evidence="1" id="KW-0812">Transmembrane</keyword>
<reference evidence="2 3" key="1">
    <citation type="journal article" date="2013" name="J. Mol. Microbiol. Biotechnol.">
        <title>Analysis of the Complete Genomes of Acholeplasma brassicae , A. palmae and A. laidlawii and Their Comparison to the Obligate Parasites from ' Candidatus Phytoplasma'.</title>
        <authorList>
            <person name="Kube M."/>
            <person name="Siewert C."/>
            <person name="Migdoll A.M."/>
            <person name="Duduk B."/>
            <person name="Holz S."/>
            <person name="Rabus R."/>
            <person name="Seemuller E."/>
            <person name="Mitrovic J."/>
            <person name="Muller I."/>
            <person name="Buttner C."/>
            <person name="Reinhardt R."/>
        </authorList>
    </citation>
    <scope>NUCLEOTIDE SEQUENCE [LARGE SCALE GENOMIC DNA]</scope>
    <source>
        <strain evidence="3">0502</strain>
    </source>
</reference>
<accession>U4KM54</accession>
<feature type="transmembrane region" description="Helical" evidence="1">
    <location>
        <begin position="6"/>
        <end position="25"/>
    </location>
</feature>
<keyword evidence="3" id="KW-1185">Reference proteome</keyword>